<name>A0A2I0HNP6_PUNGR</name>
<sequence>MEHNHRLSSESGTLLDDPGQYRQLVGRLLYLTITRPDLTYSIQILSQFMSAPRQSHWDVTIRVLRYVKQSLGQGIFIGPQSLELTAFCDFDWASCPMTRRSVIGYFVSIGGSPISWKTKKQTIVSRSSAEAEYRAMATTVSEIIWLRSLLSSLGVSLSQLSTYSVIL</sequence>
<dbReference type="InterPro" id="IPR043502">
    <property type="entry name" value="DNA/RNA_pol_sf"/>
</dbReference>
<dbReference type="SUPFAM" id="SSF56672">
    <property type="entry name" value="DNA/RNA polymerases"/>
    <property type="match status" value="1"/>
</dbReference>
<dbReference type="AlphaFoldDB" id="A0A2I0HNP6"/>
<accession>A0A2I0HNP6</accession>
<dbReference type="PANTHER" id="PTHR11439:SF511">
    <property type="match status" value="1"/>
</dbReference>
<proteinExistence type="predicted"/>
<organism evidence="1 2">
    <name type="scientific">Punica granatum</name>
    <name type="common">Pomegranate</name>
    <dbReference type="NCBI Taxonomy" id="22663"/>
    <lineage>
        <taxon>Eukaryota</taxon>
        <taxon>Viridiplantae</taxon>
        <taxon>Streptophyta</taxon>
        <taxon>Embryophyta</taxon>
        <taxon>Tracheophyta</taxon>
        <taxon>Spermatophyta</taxon>
        <taxon>Magnoliopsida</taxon>
        <taxon>eudicotyledons</taxon>
        <taxon>Gunneridae</taxon>
        <taxon>Pentapetalae</taxon>
        <taxon>rosids</taxon>
        <taxon>malvids</taxon>
        <taxon>Myrtales</taxon>
        <taxon>Lythraceae</taxon>
        <taxon>Punica</taxon>
    </lineage>
</organism>
<evidence type="ECO:0000313" key="1">
    <source>
        <dbReference type="EMBL" id="PKI33311.1"/>
    </source>
</evidence>
<reference evidence="1 2" key="1">
    <citation type="submission" date="2017-11" db="EMBL/GenBank/DDBJ databases">
        <title>De-novo sequencing of pomegranate (Punica granatum L.) genome.</title>
        <authorList>
            <person name="Akparov Z."/>
            <person name="Amiraslanov A."/>
            <person name="Hajiyeva S."/>
            <person name="Abbasov M."/>
            <person name="Kaur K."/>
            <person name="Hamwieh A."/>
            <person name="Solovyev V."/>
            <person name="Salamov A."/>
            <person name="Braich B."/>
            <person name="Kosarev P."/>
            <person name="Mahmoud A."/>
            <person name="Hajiyev E."/>
            <person name="Babayeva S."/>
            <person name="Izzatullayeva V."/>
            <person name="Mammadov A."/>
            <person name="Mammadov A."/>
            <person name="Sharifova S."/>
            <person name="Ojaghi J."/>
            <person name="Eynullazada K."/>
            <person name="Bayramov B."/>
            <person name="Abdulazimova A."/>
            <person name="Shahmuradov I."/>
        </authorList>
    </citation>
    <scope>NUCLEOTIDE SEQUENCE [LARGE SCALE GENOMIC DNA]</scope>
    <source>
        <strain evidence="2">cv. AG2017</strain>
        <tissue evidence="1">Leaf</tissue>
    </source>
</reference>
<comment type="caution">
    <text evidence="1">The sequence shown here is derived from an EMBL/GenBank/DDBJ whole genome shotgun (WGS) entry which is preliminary data.</text>
</comment>
<dbReference type="STRING" id="22663.A0A2I0HNP6"/>
<dbReference type="Proteomes" id="UP000233551">
    <property type="component" value="Unassembled WGS sequence"/>
</dbReference>
<evidence type="ECO:0008006" key="3">
    <source>
        <dbReference type="Google" id="ProtNLM"/>
    </source>
</evidence>
<evidence type="ECO:0000313" key="2">
    <source>
        <dbReference type="Proteomes" id="UP000233551"/>
    </source>
</evidence>
<dbReference type="PANTHER" id="PTHR11439">
    <property type="entry name" value="GAG-POL-RELATED RETROTRANSPOSON"/>
    <property type="match status" value="1"/>
</dbReference>
<keyword evidence="2" id="KW-1185">Reference proteome</keyword>
<protein>
    <recommendedName>
        <fullName evidence="3">Reverse transcriptase Ty1/copia-type domain-containing protein</fullName>
    </recommendedName>
</protein>
<dbReference type="EMBL" id="PGOL01006762">
    <property type="protein sequence ID" value="PKI33311.1"/>
    <property type="molecule type" value="Genomic_DNA"/>
</dbReference>
<dbReference type="CDD" id="cd09272">
    <property type="entry name" value="RNase_HI_RT_Ty1"/>
    <property type="match status" value="1"/>
</dbReference>
<gene>
    <name evidence="1" type="ORF">CRG98_046299</name>
</gene>